<accession>A0A3A3GNP7</accession>
<dbReference type="EMBL" id="QYZD01000001">
    <property type="protein sequence ID" value="RJG26718.1"/>
    <property type="molecule type" value="Genomic_DNA"/>
</dbReference>
<evidence type="ECO:0000313" key="1">
    <source>
        <dbReference type="EMBL" id="RJG26718.1"/>
    </source>
</evidence>
<sequence length="108" mass="12361">MEIGKRIIYDAETGKILNGALNEMEGDLQNGLRPEVIDFIDLPFGYNENNFRDADLYHIDVSNPKTDPPVKRIVIDSYINRQPTEAERIKDLEDQLLMQENEKVGGIL</sequence>
<gene>
    <name evidence="1" type="ORF">DQX05_01410</name>
</gene>
<evidence type="ECO:0000313" key="2">
    <source>
        <dbReference type="Proteomes" id="UP000266177"/>
    </source>
</evidence>
<organism evidence="1 2">
    <name type="scientific">Paenibacillus thiaminolyticus</name>
    <name type="common">Bacillus thiaminolyticus</name>
    <dbReference type="NCBI Taxonomy" id="49283"/>
    <lineage>
        <taxon>Bacteria</taxon>
        <taxon>Bacillati</taxon>
        <taxon>Bacillota</taxon>
        <taxon>Bacilli</taxon>
        <taxon>Bacillales</taxon>
        <taxon>Paenibacillaceae</taxon>
        <taxon>Paenibacillus</taxon>
    </lineage>
</organism>
<proteinExistence type="predicted"/>
<reference evidence="1 2" key="1">
    <citation type="submission" date="2018-09" db="EMBL/GenBank/DDBJ databases">
        <title>Paenibacillus SK2017-BO5.</title>
        <authorList>
            <person name="Piskunova J.V."/>
            <person name="Dubiley S.A."/>
            <person name="Severinov K.V."/>
        </authorList>
    </citation>
    <scope>NUCLEOTIDE SEQUENCE [LARGE SCALE GENOMIC DNA]</scope>
    <source>
        <strain evidence="1 2">BO5</strain>
    </source>
</reference>
<dbReference type="Proteomes" id="UP000266177">
    <property type="component" value="Unassembled WGS sequence"/>
</dbReference>
<dbReference type="OrthoDB" id="1757012at2"/>
<protein>
    <submittedName>
        <fullName evidence="1">Uncharacterized protein</fullName>
    </submittedName>
</protein>
<dbReference type="AlphaFoldDB" id="A0A3A3GNP7"/>
<comment type="caution">
    <text evidence="1">The sequence shown here is derived from an EMBL/GenBank/DDBJ whole genome shotgun (WGS) entry which is preliminary data.</text>
</comment>
<name>A0A3A3GNP7_PANTH</name>
<dbReference type="RefSeq" id="WP_119790229.1">
    <property type="nucleotide sequence ID" value="NZ_QYZD01000001.1"/>
</dbReference>